<keyword evidence="2 7" id="KW-0808">Transferase</keyword>
<dbReference type="STRING" id="158441.A0A226F0K0"/>
<organism evidence="9 10">
    <name type="scientific">Folsomia candida</name>
    <name type="common">Springtail</name>
    <dbReference type="NCBI Taxonomy" id="158441"/>
    <lineage>
        <taxon>Eukaryota</taxon>
        <taxon>Metazoa</taxon>
        <taxon>Ecdysozoa</taxon>
        <taxon>Arthropoda</taxon>
        <taxon>Hexapoda</taxon>
        <taxon>Collembola</taxon>
        <taxon>Entomobryomorpha</taxon>
        <taxon>Isotomoidea</taxon>
        <taxon>Isotomidae</taxon>
        <taxon>Proisotominae</taxon>
        <taxon>Folsomia</taxon>
    </lineage>
</organism>
<dbReference type="GO" id="GO:0009086">
    <property type="term" value="P:methionine biosynthetic process"/>
    <property type="evidence" value="ECO:0007669"/>
    <property type="project" value="InterPro"/>
</dbReference>
<feature type="domain" description="Hcy-binding" evidence="8">
    <location>
        <begin position="1"/>
        <end position="312"/>
    </location>
</feature>
<dbReference type="GO" id="GO:0032259">
    <property type="term" value="P:methylation"/>
    <property type="evidence" value="ECO:0007669"/>
    <property type="project" value="UniProtKB-KW"/>
</dbReference>
<dbReference type="InterPro" id="IPR036589">
    <property type="entry name" value="HCY_dom_sf"/>
</dbReference>
<feature type="binding site" evidence="7">
    <location>
        <position position="298"/>
    </location>
    <ligand>
        <name>Zn(2+)</name>
        <dbReference type="ChEBI" id="CHEBI:29105"/>
    </ligand>
</feature>
<evidence type="ECO:0000313" key="10">
    <source>
        <dbReference type="Proteomes" id="UP000198287"/>
    </source>
</evidence>
<dbReference type="GO" id="GO:0033528">
    <property type="term" value="P:S-methylmethionine cycle"/>
    <property type="evidence" value="ECO:0007669"/>
    <property type="project" value="TreeGrafter"/>
</dbReference>
<comment type="cofactor">
    <cofactor evidence="6">
        <name>Zn(2+)</name>
        <dbReference type="ChEBI" id="CHEBI:29105"/>
    </cofactor>
    <text evidence="6">Binds 1 zinc ion per subunit.</text>
</comment>
<name>A0A226F0K0_FOLCA</name>
<evidence type="ECO:0000256" key="7">
    <source>
        <dbReference type="PROSITE-ProRule" id="PRU00333"/>
    </source>
</evidence>
<evidence type="ECO:0000313" key="9">
    <source>
        <dbReference type="EMBL" id="OXA62711.1"/>
    </source>
</evidence>
<keyword evidence="4 6" id="KW-0862">Zinc</keyword>
<dbReference type="Pfam" id="PF02574">
    <property type="entry name" value="S-methyl_trans"/>
    <property type="match status" value="1"/>
</dbReference>
<gene>
    <name evidence="9" type="ORF">Fcan01_01918</name>
</gene>
<dbReference type="InterPro" id="IPR051486">
    <property type="entry name" value="Hcy_S-methyltransferase"/>
</dbReference>
<proteinExistence type="predicted"/>
<keyword evidence="10" id="KW-1185">Reference proteome</keyword>
<dbReference type="OMA" id="CSQPEVI"/>
<feature type="binding site" evidence="7">
    <location>
        <position position="297"/>
    </location>
    <ligand>
        <name>Zn(2+)</name>
        <dbReference type="ChEBI" id="CHEBI:29105"/>
    </ligand>
</feature>
<sequence>MSLLNDTKVFLLDGGLSNDLNNRVPFDLHKEPLWTAKALITDPDAVVATHLEYLQAGADIIETSSYQATLEGFKDFMKVDSDSGKKYIRDSVTLAKVAVDKFKALDESCSRFPLVAGSIGPYGVLRCDGSEYSGSYMTTVTKSEIEDMHLPRIMSLVDGGADILAIETMPSLEEVKIILDLVKLHSPNTNVWVSFSIKEGKPCQTAFGDPMEDAFKTVATYAQVVACGINCCMPKDVETFLKNVKVYKAIRPLEIIVYPNSGQDWVPGQGWIKSPVPTLDTYLSSWISLGANIVGGCCQVGPDQIKTMRSIVDKHNNEN</sequence>
<dbReference type="Proteomes" id="UP000198287">
    <property type="component" value="Unassembled WGS sequence"/>
</dbReference>
<dbReference type="AlphaFoldDB" id="A0A226F0K0"/>
<dbReference type="EMBL" id="LNIX01000001">
    <property type="protein sequence ID" value="OXA62711.1"/>
    <property type="molecule type" value="Genomic_DNA"/>
</dbReference>
<keyword evidence="1 7" id="KW-0489">Methyltransferase</keyword>
<evidence type="ECO:0000256" key="3">
    <source>
        <dbReference type="ARBA" id="ARBA00022723"/>
    </source>
</evidence>
<protein>
    <submittedName>
        <fullName evidence="9">Homocysteine S-methyltransferase</fullName>
    </submittedName>
</protein>
<accession>A0A226F0K0</accession>
<dbReference type="SUPFAM" id="SSF82282">
    <property type="entry name" value="Homocysteine S-methyltransferase"/>
    <property type="match status" value="1"/>
</dbReference>
<evidence type="ECO:0000256" key="6">
    <source>
        <dbReference type="PIRSR" id="PIRSR037505-2"/>
    </source>
</evidence>
<evidence type="ECO:0000256" key="4">
    <source>
        <dbReference type="ARBA" id="ARBA00022833"/>
    </source>
</evidence>
<dbReference type="PROSITE" id="PS50970">
    <property type="entry name" value="HCY"/>
    <property type="match status" value="1"/>
</dbReference>
<dbReference type="GO" id="GO:0008898">
    <property type="term" value="F:S-adenosylmethionine-homocysteine S-methyltransferase activity"/>
    <property type="evidence" value="ECO:0007669"/>
    <property type="project" value="TreeGrafter"/>
</dbReference>
<keyword evidence="3 6" id="KW-0479">Metal-binding</keyword>
<comment type="pathway">
    <text evidence="5">Amino-acid biosynthesis; L-methionine biosynthesis via de novo pathway.</text>
</comment>
<evidence type="ECO:0000256" key="5">
    <source>
        <dbReference type="ARBA" id="ARBA00034478"/>
    </source>
</evidence>
<dbReference type="UniPathway" id="UPA00051">
    <property type="reaction ID" value="UER00083"/>
</dbReference>
<comment type="caution">
    <text evidence="9">The sequence shown here is derived from an EMBL/GenBank/DDBJ whole genome shotgun (WGS) entry which is preliminary data.</text>
</comment>
<dbReference type="NCBIfam" id="NF007020">
    <property type="entry name" value="PRK09485.1"/>
    <property type="match status" value="1"/>
</dbReference>
<feature type="binding site" evidence="6 7">
    <location>
        <position position="231"/>
    </location>
    <ligand>
        <name>Zn(2+)</name>
        <dbReference type="ChEBI" id="CHEBI:29105"/>
    </ligand>
</feature>
<dbReference type="PANTHER" id="PTHR46015:SF1">
    <property type="entry name" value="HOMOCYSTEINE S-METHYLTRANSFERASE-LIKE ISOFORM 1"/>
    <property type="match status" value="1"/>
</dbReference>
<evidence type="ECO:0000259" key="8">
    <source>
        <dbReference type="PROSITE" id="PS50970"/>
    </source>
</evidence>
<dbReference type="GO" id="GO:0008270">
    <property type="term" value="F:zinc ion binding"/>
    <property type="evidence" value="ECO:0007669"/>
    <property type="project" value="InterPro"/>
</dbReference>
<dbReference type="PANTHER" id="PTHR46015">
    <property type="entry name" value="ZGC:172121"/>
    <property type="match status" value="1"/>
</dbReference>
<dbReference type="OrthoDB" id="261426at2759"/>
<reference evidence="9 10" key="1">
    <citation type="submission" date="2015-12" db="EMBL/GenBank/DDBJ databases">
        <title>The genome of Folsomia candida.</title>
        <authorList>
            <person name="Faddeeva A."/>
            <person name="Derks M.F."/>
            <person name="Anvar Y."/>
            <person name="Smit S."/>
            <person name="Van Straalen N."/>
            <person name="Roelofs D."/>
        </authorList>
    </citation>
    <scope>NUCLEOTIDE SEQUENCE [LARGE SCALE GENOMIC DNA]</scope>
    <source>
        <strain evidence="9 10">VU population</strain>
        <tissue evidence="9">Whole body</tissue>
    </source>
</reference>
<evidence type="ECO:0000256" key="1">
    <source>
        <dbReference type="ARBA" id="ARBA00022603"/>
    </source>
</evidence>
<dbReference type="Gene3D" id="3.20.20.330">
    <property type="entry name" value="Homocysteine-binding-like domain"/>
    <property type="match status" value="1"/>
</dbReference>
<evidence type="ECO:0000256" key="2">
    <source>
        <dbReference type="ARBA" id="ARBA00022679"/>
    </source>
</evidence>
<dbReference type="InterPro" id="IPR003726">
    <property type="entry name" value="HCY_dom"/>
</dbReference>